<dbReference type="EMBL" id="AZBU02000012">
    <property type="protein sequence ID" value="TKR59296.1"/>
    <property type="molecule type" value="Genomic_DNA"/>
</dbReference>
<dbReference type="InterPro" id="IPR008271">
    <property type="entry name" value="Ser/Thr_kinase_AS"/>
</dbReference>
<dbReference type="InterPro" id="IPR017441">
    <property type="entry name" value="Protein_kinase_ATP_BS"/>
</dbReference>
<name>A0A4U5LTA4_STECR</name>
<dbReference type="AlphaFoldDB" id="A0A4U5LTA4"/>
<feature type="domain" description="Protein kinase" evidence="7">
    <location>
        <begin position="82"/>
        <end position="349"/>
    </location>
</feature>
<dbReference type="Pfam" id="PF00069">
    <property type="entry name" value="Pkinase"/>
    <property type="match status" value="1"/>
</dbReference>
<evidence type="ECO:0000313" key="9">
    <source>
        <dbReference type="Proteomes" id="UP000298663"/>
    </source>
</evidence>
<keyword evidence="2 4" id="KW-0547">Nucleotide-binding</keyword>
<protein>
    <recommendedName>
        <fullName evidence="1">non-specific serine/threonine protein kinase</fullName>
        <ecNumber evidence="1">2.7.11.1</ecNumber>
    </recommendedName>
</protein>
<evidence type="ECO:0000256" key="4">
    <source>
        <dbReference type="PROSITE-ProRule" id="PRU10141"/>
    </source>
</evidence>
<dbReference type="Proteomes" id="UP000298663">
    <property type="component" value="Unassembled WGS sequence"/>
</dbReference>
<evidence type="ECO:0000256" key="3">
    <source>
        <dbReference type="ARBA" id="ARBA00022840"/>
    </source>
</evidence>
<accession>A0A4U5LTA4</accession>
<dbReference type="InterPro" id="IPR011009">
    <property type="entry name" value="Kinase-like_dom_sf"/>
</dbReference>
<evidence type="ECO:0000256" key="5">
    <source>
        <dbReference type="RuleBase" id="RU000304"/>
    </source>
</evidence>
<reference evidence="8 9" key="1">
    <citation type="journal article" date="2015" name="Genome Biol.">
        <title>Comparative genomics of Steinernema reveals deeply conserved gene regulatory networks.</title>
        <authorList>
            <person name="Dillman A.R."/>
            <person name="Macchietto M."/>
            <person name="Porter C.F."/>
            <person name="Rogers A."/>
            <person name="Williams B."/>
            <person name="Antoshechkin I."/>
            <person name="Lee M.M."/>
            <person name="Goodwin Z."/>
            <person name="Lu X."/>
            <person name="Lewis E.E."/>
            <person name="Goodrich-Blair H."/>
            <person name="Stock S.P."/>
            <person name="Adams B.J."/>
            <person name="Sternberg P.W."/>
            <person name="Mortazavi A."/>
        </authorList>
    </citation>
    <scope>NUCLEOTIDE SEQUENCE [LARGE SCALE GENOMIC DNA]</scope>
    <source>
        <strain evidence="8 9">ALL</strain>
    </source>
</reference>
<dbReference type="SUPFAM" id="SSF56112">
    <property type="entry name" value="Protein kinase-like (PK-like)"/>
    <property type="match status" value="1"/>
</dbReference>
<keyword evidence="5" id="KW-0418">Kinase</keyword>
<gene>
    <name evidence="8" type="ORF">L596_028988</name>
</gene>
<dbReference type="PROSITE" id="PS50011">
    <property type="entry name" value="PROTEIN_KINASE_DOM"/>
    <property type="match status" value="1"/>
</dbReference>
<dbReference type="GO" id="GO:0004674">
    <property type="term" value="F:protein serine/threonine kinase activity"/>
    <property type="evidence" value="ECO:0007669"/>
    <property type="project" value="UniProtKB-KW"/>
</dbReference>
<feature type="binding site" evidence="4">
    <location>
        <position position="111"/>
    </location>
    <ligand>
        <name>ATP</name>
        <dbReference type="ChEBI" id="CHEBI:30616"/>
    </ligand>
</feature>
<organism evidence="8 9">
    <name type="scientific">Steinernema carpocapsae</name>
    <name type="common">Entomopathogenic nematode</name>
    <dbReference type="NCBI Taxonomy" id="34508"/>
    <lineage>
        <taxon>Eukaryota</taxon>
        <taxon>Metazoa</taxon>
        <taxon>Ecdysozoa</taxon>
        <taxon>Nematoda</taxon>
        <taxon>Chromadorea</taxon>
        <taxon>Rhabditida</taxon>
        <taxon>Tylenchina</taxon>
        <taxon>Panagrolaimomorpha</taxon>
        <taxon>Strongyloidoidea</taxon>
        <taxon>Steinernematidae</taxon>
        <taxon>Steinernema</taxon>
    </lineage>
</organism>
<evidence type="ECO:0000256" key="6">
    <source>
        <dbReference type="SAM" id="MobiDB-lite"/>
    </source>
</evidence>
<dbReference type="SMART" id="SM00220">
    <property type="entry name" value="S_TKc"/>
    <property type="match status" value="1"/>
</dbReference>
<reference evidence="8 9" key="2">
    <citation type="journal article" date="2019" name="G3 (Bethesda)">
        <title>Hybrid Assembly of the Genome of the Entomopathogenic Nematode Steinernema carpocapsae Identifies the X-Chromosome.</title>
        <authorList>
            <person name="Serra L."/>
            <person name="Macchietto M."/>
            <person name="Macias-Munoz A."/>
            <person name="McGill C.J."/>
            <person name="Rodriguez I.M."/>
            <person name="Rodriguez B."/>
            <person name="Murad R."/>
            <person name="Mortazavi A."/>
        </authorList>
    </citation>
    <scope>NUCLEOTIDE SEQUENCE [LARGE SCALE GENOMIC DNA]</scope>
    <source>
        <strain evidence="8 9">ALL</strain>
    </source>
</reference>
<comment type="caution">
    <text evidence="8">The sequence shown here is derived from an EMBL/GenBank/DDBJ whole genome shotgun (WGS) entry which is preliminary data.</text>
</comment>
<dbReference type="STRING" id="34508.A0A4U5LTA4"/>
<keyword evidence="5" id="KW-0808">Transferase</keyword>
<evidence type="ECO:0000259" key="7">
    <source>
        <dbReference type="PROSITE" id="PS50011"/>
    </source>
</evidence>
<keyword evidence="5" id="KW-0723">Serine/threonine-protein kinase</keyword>
<evidence type="ECO:0000313" key="8">
    <source>
        <dbReference type="EMBL" id="TKR59296.1"/>
    </source>
</evidence>
<dbReference type="InterPro" id="IPR000719">
    <property type="entry name" value="Prot_kinase_dom"/>
</dbReference>
<comment type="similarity">
    <text evidence="5">Belongs to the protein kinase superfamily.</text>
</comment>
<dbReference type="PANTHER" id="PTHR11909">
    <property type="entry name" value="CASEIN KINASE-RELATED"/>
    <property type="match status" value="1"/>
</dbReference>
<sequence>MTHKELGGLLGRSKSEDATGMNSTVPSSRKTSQEPSSDGAPTAASAGNALSPNVKKRMYPRIQRHPPGELWFQIGEQLKDRWLIKGLIGSGGYGQIYFAVDQKNNEGVAIKVEPTKRRGKTVRRMILEQRVLLRLQGRPHVPLMYGSGVEREKDINYIVMQLLSVNVGDLRKQSILKRLSVNTTARIMQQAIAALRDVHHIGFLHRDVKPANMCFGVTDASKHRLVLVDFGLVRRYKNAEGKPREKRSRAGFRGTLRYVSPRVHDREEQGPSDDLIALLYAAIELIRGELPWKNMNHQREIKDAKDEMKNDELQKISECIGEPFREYGKAVLVMTADDEPNYSALQDFMKELAGGKQLNDPYDWENDFVDVLAETDLNKLLKLNG</sequence>
<feature type="compositionally biased region" description="Polar residues" evidence="6">
    <location>
        <begin position="20"/>
        <end position="36"/>
    </location>
</feature>
<dbReference type="InterPro" id="IPR050235">
    <property type="entry name" value="CK1_Ser-Thr_kinase"/>
</dbReference>
<dbReference type="EC" id="2.7.11.1" evidence="1"/>
<dbReference type="OrthoDB" id="2687620at2759"/>
<dbReference type="PROSITE" id="PS00108">
    <property type="entry name" value="PROTEIN_KINASE_ST"/>
    <property type="match status" value="1"/>
</dbReference>
<keyword evidence="3 4" id="KW-0067">ATP-binding</keyword>
<dbReference type="PROSITE" id="PS00107">
    <property type="entry name" value="PROTEIN_KINASE_ATP"/>
    <property type="match status" value="1"/>
</dbReference>
<proteinExistence type="inferred from homology"/>
<keyword evidence="9" id="KW-1185">Reference proteome</keyword>
<evidence type="ECO:0000256" key="1">
    <source>
        <dbReference type="ARBA" id="ARBA00012513"/>
    </source>
</evidence>
<dbReference type="GO" id="GO:0005524">
    <property type="term" value="F:ATP binding"/>
    <property type="evidence" value="ECO:0007669"/>
    <property type="project" value="UniProtKB-UniRule"/>
</dbReference>
<dbReference type="Gene3D" id="1.10.510.10">
    <property type="entry name" value="Transferase(Phosphotransferase) domain 1"/>
    <property type="match status" value="1"/>
</dbReference>
<feature type="region of interest" description="Disordered" evidence="6">
    <location>
        <begin position="1"/>
        <end position="54"/>
    </location>
</feature>
<evidence type="ECO:0000256" key="2">
    <source>
        <dbReference type="ARBA" id="ARBA00022741"/>
    </source>
</evidence>